<evidence type="ECO:0000313" key="2">
    <source>
        <dbReference type="EMBL" id="MDQ0673950.1"/>
    </source>
</evidence>
<proteinExistence type="predicted"/>
<keyword evidence="3" id="KW-1185">Reference proteome</keyword>
<dbReference type="InterPro" id="IPR029041">
    <property type="entry name" value="FAD-linked_oxidoreductase-like"/>
</dbReference>
<dbReference type="Gene3D" id="3.20.20.220">
    <property type="match status" value="1"/>
</dbReference>
<sequence length="321" mass="34549">MSTNRIHTRIPLSRRAIYAVGVRALGPVYSRAGSAYLAGRERPAALAIAGRLVAAGSEVTLGYWPRQGESSAEVTAEEFATLDALGQSGAYGNGAAVSLKAARVGFDADVVRRLAVLAAERHVRLVFDAHSPAEADRTLDLARMAHSEGASVGVALPTRWRRSAEDAVMASECGLSVRVVKGQWPDAVARNRLSVEDTLRSSFLGLVERLVRLDVRFAVATHDVVLLEHTLKRAAALGSPPEVELLLGMPIRRALEVARRAGASTRFYVSFGYPGLPYPFRSILLRPRLAWLLTQGVVLGGRNQVIQQRAALGPQTTGNED</sequence>
<protein>
    <submittedName>
        <fullName evidence="2">Proline dehydrogenase</fullName>
        <ecNumber evidence="2">1.5.5.2</ecNumber>
    </submittedName>
</protein>
<dbReference type="Proteomes" id="UP001236806">
    <property type="component" value="Unassembled WGS sequence"/>
</dbReference>
<gene>
    <name evidence="2" type="ORF">QFZ36_001511</name>
</gene>
<keyword evidence="1 2" id="KW-0560">Oxidoreductase</keyword>
<organism evidence="2 3">
    <name type="scientific">Pseudarthrobacter siccitolerans</name>
    <dbReference type="NCBI Taxonomy" id="861266"/>
    <lineage>
        <taxon>Bacteria</taxon>
        <taxon>Bacillati</taxon>
        <taxon>Actinomycetota</taxon>
        <taxon>Actinomycetes</taxon>
        <taxon>Micrococcales</taxon>
        <taxon>Micrococcaceae</taxon>
        <taxon>Pseudarthrobacter</taxon>
    </lineage>
</organism>
<dbReference type="EMBL" id="JAUSXB010000001">
    <property type="protein sequence ID" value="MDQ0673950.1"/>
    <property type="molecule type" value="Genomic_DNA"/>
</dbReference>
<dbReference type="SUPFAM" id="SSF51730">
    <property type="entry name" value="FAD-linked oxidoreductase"/>
    <property type="match status" value="1"/>
</dbReference>
<accession>A0ABU0PJ13</accession>
<dbReference type="RefSeq" id="WP_306635184.1">
    <property type="nucleotide sequence ID" value="NZ_JAUSXB010000001.1"/>
</dbReference>
<evidence type="ECO:0000313" key="3">
    <source>
        <dbReference type="Proteomes" id="UP001236806"/>
    </source>
</evidence>
<reference evidence="2 3" key="1">
    <citation type="submission" date="2023-07" db="EMBL/GenBank/DDBJ databases">
        <title>Comparative genomics of wheat-associated soil bacteria to identify genetic determinants of phenazine resistance.</title>
        <authorList>
            <person name="Mouncey N."/>
        </authorList>
    </citation>
    <scope>NUCLEOTIDE SEQUENCE [LARGE SCALE GENOMIC DNA]</scope>
    <source>
        <strain evidence="2 3">W1I3</strain>
    </source>
</reference>
<dbReference type="EC" id="1.5.5.2" evidence="2"/>
<name>A0ABU0PJ13_9MICC</name>
<dbReference type="GO" id="GO:0004657">
    <property type="term" value="F:proline dehydrogenase activity"/>
    <property type="evidence" value="ECO:0007669"/>
    <property type="project" value="UniProtKB-EC"/>
</dbReference>
<comment type="caution">
    <text evidence="2">The sequence shown here is derived from an EMBL/GenBank/DDBJ whole genome shotgun (WGS) entry which is preliminary data.</text>
</comment>
<evidence type="ECO:0000256" key="1">
    <source>
        <dbReference type="ARBA" id="ARBA00023002"/>
    </source>
</evidence>